<feature type="region of interest" description="Disordered" evidence="5">
    <location>
        <begin position="1046"/>
        <end position="1069"/>
    </location>
</feature>
<dbReference type="GO" id="GO:0004386">
    <property type="term" value="F:helicase activity"/>
    <property type="evidence" value="ECO:0007669"/>
    <property type="project" value="UniProtKB-KW"/>
</dbReference>
<dbReference type="Gene3D" id="3.40.50.300">
    <property type="entry name" value="P-loop containing nucleotide triphosphate hydrolases"/>
    <property type="match status" value="1"/>
</dbReference>
<dbReference type="SMART" id="SM00487">
    <property type="entry name" value="DEXDc"/>
    <property type="match status" value="1"/>
</dbReference>
<dbReference type="Proteomes" id="UP001479933">
    <property type="component" value="Chromosome"/>
</dbReference>
<dbReference type="PANTHER" id="PTHR45766">
    <property type="entry name" value="DNA ANNEALING HELICASE AND ENDONUCLEASE ZRANB3 FAMILY MEMBER"/>
    <property type="match status" value="1"/>
</dbReference>
<dbReference type="InterPro" id="IPR014001">
    <property type="entry name" value="Helicase_ATP-bd"/>
</dbReference>
<evidence type="ECO:0000259" key="7">
    <source>
        <dbReference type="PROSITE" id="PS51194"/>
    </source>
</evidence>
<dbReference type="SMART" id="SM00490">
    <property type="entry name" value="HELICc"/>
    <property type="match status" value="1"/>
</dbReference>
<dbReference type="InterPro" id="IPR006935">
    <property type="entry name" value="Helicase/UvrB_N"/>
</dbReference>
<dbReference type="Pfam" id="PF00271">
    <property type="entry name" value="Helicase_C"/>
    <property type="match status" value="1"/>
</dbReference>
<dbReference type="InterPro" id="IPR057342">
    <property type="entry name" value="DEXDc_RapA"/>
</dbReference>
<keyword evidence="1" id="KW-0547">Nucleotide-binding</keyword>
<keyword evidence="2" id="KW-0378">Hydrolase</keyword>
<evidence type="ECO:0000313" key="8">
    <source>
        <dbReference type="EMBL" id="WYY07125.1"/>
    </source>
</evidence>
<organism evidence="8 9">
    <name type="scientific">Gordonia hydrophobica</name>
    <dbReference type="NCBI Taxonomy" id="40516"/>
    <lineage>
        <taxon>Bacteria</taxon>
        <taxon>Bacillati</taxon>
        <taxon>Actinomycetota</taxon>
        <taxon>Actinomycetes</taxon>
        <taxon>Mycobacteriales</taxon>
        <taxon>Gordoniaceae</taxon>
        <taxon>Gordonia</taxon>
    </lineage>
</organism>
<dbReference type="RefSeq" id="WP_066167593.1">
    <property type="nucleotide sequence ID" value="NZ_CP136137.1"/>
</dbReference>
<dbReference type="InterPro" id="IPR001650">
    <property type="entry name" value="Helicase_C-like"/>
</dbReference>
<proteinExistence type="predicted"/>
<dbReference type="CDD" id="cd18793">
    <property type="entry name" value="SF2_C_SNF"/>
    <property type="match status" value="1"/>
</dbReference>
<evidence type="ECO:0000259" key="6">
    <source>
        <dbReference type="PROSITE" id="PS51192"/>
    </source>
</evidence>
<dbReference type="InterPro" id="IPR038718">
    <property type="entry name" value="SNF2-like_sf"/>
</dbReference>
<keyword evidence="3 8" id="KW-0347">Helicase</keyword>
<gene>
    <name evidence="8" type="ORF">RVF87_19280</name>
</gene>
<feature type="compositionally biased region" description="Basic and acidic residues" evidence="5">
    <location>
        <begin position="1046"/>
        <end position="1055"/>
    </location>
</feature>
<protein>
    <submittedName>
        <fullName evidence="8">Helicase-related protein</fullName>
    </submittedName>
</protein>
<accession>A0ABZ2U098</accession>
<feature type="domain" description="Helicase ATP-binding" evidence="6">
    <location>
        <begin position="117"/>
        <end position="291"/>
    </location>
</feature>
<dbReference type="Pfam" id="PF04851">
    <property type="entry name" value="ResIII"/>
    <property type="match status" value="1"/>
</dbReference>
<evidence type="ECO:0000256" key="4">
    <source>
        <dbReference type="ARBA" id="ARBA00022840"/>
    </source>
</evidence>
<keyword evidence="9" id="KW-1185">Reference proteome</keyword>
<dbReference type="Pfam" id="PF13020">
    <property type="entry name" value="NOV_C"/>
    <property type="match status" value="1"/>
</dbReference>
<evidence type="ECO:0000256" key="1">
    <source>
        <dbReference type="ARBA" id="ARBA00022741"/>
    </source>
</evidence>
<dbReference type="InterPro" id="IPR049730">
    <property type="entry name" value="SNF2/RAD54-like_C"/>
</dbReference>
<evidence type="ECO:0000256" key="5">
    <source>
        <dbReference type="SAM" id="MobiDB-lite"/>
    </source>
</evidence>
<dbReference type="PANTHER" id="PTHR45766:SF6">
    <property type="entry name" value="SWI_SNF-RELATED MATRIX-ASSOCIATED ACTIN-DEPENDENT REGULATOR OF CHROMATIN SUBFAMILY A-LIKE PROTEIN 1"/>
    <property type="match status" value="1"/>
</dbReference>
<evidence type="ECO:0000313" key="9">
    <source>
        <dbReference type="Proteomes" id="UP001479933"/>
    </source>
</evidence>
<dbReference type="PROSITE" id="PS51194">
    <property type="entry name" value="HELICASE_CTER"/>
    <property type="match status" value="1"/>
</dbReference>
<feature type="domain" description="Helicase C-terminal" evidence="7">
    <location>
        <begin position="491"/>
        <end position="639"/>
    </location>
</feature>
<dbReference type="EMBL" id="CP136137">
    <property type="protein sequence ID" value="WYY07125.1"/>
    <property type="molecule type" value="Genomic_DNA"/>
</dbReference>
<evidence type="ECO:0000256" key="3">
    <source>
        <dbReference type="ARBA" id="ARBA00022806"/>
    </source>
</evidence>
<dbReference type="PROSITE" id="PS51192">
    <property type="entry name" value="HELICASE_ATP_BIND_1"/>
    <property type="match status" value="1"/>
</dbReference>
<dbReference type="InterPro" id="IPR024975">
    <property type="entry name" value="NOV_C"/>
</dbReference>
<dbReference type="CDD" id="cd18011">
    <property type="entry name" value="DEXDc_RapA"/>
    <property type="match status" value="1"/>
</dbReference>
<dbReference type="Gene3D" id="3.40.50.10810">
    <property type="entry name" value="Tandem AAA-ATPase domain"/>
    <property type="match status" value="1"/>
</dbReference>
<dbReference type="SUPFAM" id="SSF52540">
    <property type="entry name" value="P-loop containing nucleoside triphosphate hydrolases"/>
    <property type="match status" value="2"/>
</dbReference>
<dbReference type="InterPro" id="IPR027417">
    <property type="entry name" value="P-loop_NTPase"/>
</dbReference>
<evidence type="ECO:0000256" key="2">
    <source>
        <dbReference type="ARBA" id="ARBA00022801"/>
    </source>
</evidence>
<name>A0ABZ2U098_9ACTN</name>
<sequence>MIESLSDLRPGQRLSGRWRDPVHLVAVIASGADAATIVVRDDRLGVREEMLFADDLDSLHIEDDAEQAWSFDADPRRFRLATEALRIAMTGAHDPMAAIGTSDISPLPHQIRAVYGELLPRTPLRFLLADDPGAGKTVMAGLYAKELMLRGDLARLLIVAPGGLVEQWQDELIVKFGITATLLTRELINASPGGDPFPMHPLMIARMDQLARDPELIAHLEVSEWDLVVVDEAHRMSASWQGWDGEVKETERFKLGRVLGGVARNLLLMTATPHAGNDDNFQLFLSLLDEDRFAGRPQTDAVADTSGLMRRMVKEELLTFEGKPLFPERIAETVPYDLSDGEAELYEAVTQYVRVEMNRAESSPDSPKRRTVGFALTVLQRRLASSTHAVLRSLQRRRDRLASRRADLIAGRIPVDDAPALPPADAFDDPDEFSAEEYERLEEEVVDAATAARTVAELDTEIAILEDLVTLAARVRDRGIDRKWSELRSLLTDQSLLRDDSGQPRKLIVFTEHKDTLDYLTAQIRNVLGSDDAVLTIHGGTRRGERVAIREQFTNEPTRLVLVATDAAGEGLNLQAAHLMVNYDLPWNPNRLEQRFGRIHRIGQKNVCRLWNIVAAQTREGQVYTRLLAKMDQQRAAYGGKLFDVLGDEAFAGRPLRDLLWDAILYGDDPARIDEIERIVDAEVATGCDTLVSERALARETLDPVELDRLRRAMDEAVARRLQPHYIERFFAEAFGTLGGRLSKRERHRFQISNVPAPLRHRDVRREHAGRPVTRAYERVTFEPTAVSSGAVRAELLAPGHPLLDALIDEVLERNGATLSTGAVMLDPSDPGTAPRAIVALTTEIVDGAGTVVSKRFSFVSVAADGTVADAGPAPHLDLQPLPDDATSWSAGSLASLDTASFTQRAREWAGGTSVPQHLRDVRDRVVPENARTEAAVRSRLVGQINYLDSEAARRREEDRAGASGKKRRVSPERLERQARDLEARLHRRLRELADERVLTARPPRIETAVLVVPAGAVGGAVGQYAADSTITDRRAVDAVLRAEHSLGRRPEEQAHNNPGYDVLSRPGPLPDGSHPASIYIEVKGRVAGAEHFFVSSNQVACGKNTGVNHRLAMVSVSPGGPEHDEVRYLTNYFHDVDLAGTDTSGLQLEWRKAWGKASEPH</sequence>
<reference evidence="8 9" key="1">
    <citation type="journal article" date="2023" name="Virus Evol.">
        <title>Computational host range prediction-The good, the bad, and the ugly.</title>
        <authorList>
            <person name="Howell A.A."/>
            <person name="Versoza C.J."/>
            <person name="Pfeifer S.P."/>
        </authorList>
    </citation>
    <scope>NUCLEOTIDE SEQUENCE [LARGE SCALE GENOMIC DNA]</scope>
    <source>
        <strain evidence="8 9">1610/1b</strain>
    </source>
</reference>
<keyword evidence="4" id="KW-0067">ATP-binding</keyword>
<feature type="region of interest" description="Disordered" evidence="5">
    <location>
        <begin position="953"/>
        <end position="976"/>
    </location>
</feature>